<dbReference type="Gene3D" id="3.40.50.1820">
    <property type="entry name" value="alpha/beta hydrolase"/>
    <property type="match status" value="1"/>
</dbReference>
<accession>A0ABS9VVV8</accession>
<keyword evidence="1 3" id="KW-0378">Hydrolase</keyword>
<dbReference type="PANTHER" id="PTHR43798">
    <property type="entry name" value="MONOACYLGLYCEROL LIPASE"/>
    <property type="match status" value="1"/>
</dbReference>
<protein>
    <submittedName>
        <fullName evidence="3">Alpha/beta hydrolase</fullName>
    </submittedName>
</protein>
<keyword evidence="4" id="KW-1185">Reference proteome</keyword>
<dbReference type="InterPro" id="IPR029058">
    <property type="entry name" value="AB_hydrolase_fold"/>
</dbReference>
<dbReference type="PANTHER" id="PTHR43798:SF31">
    <property type="entry name" value="AB HYDROLASE SUPERFAMILY PROTEIN YCLE"/>
    <property type="match status" value="1"/>
</dbReference>
<dbReference type="Pfam" id="PF12697">
    <property type="entry name" value="Abhydrolase_6"/>
    <property type="match status" value="1"/>
</dbReference>
<dbReference type="SUPFAM" id="SSF53474">
    <property type="entry name" value="alpha/beta-Hydrolases"/>
    <property type="match status" value="1"/>
</dbReference>
<organism evidence="3 4">
    <name type="scientific">Bifidobacterium amazonense</name>
    <dbReference type="NCBI Taxonomy" id="2809027"/>
    <lineage>
        <taxon>Bacteria</taxon>
        <taxon>Bacillati</taxon>
        <taxon>Actinomycetota</taxon>
        <taxon>Actinomycetes</taxon>
        <taxon>Bifidobacteriales</taxon>
        <taxon>Bifidobacteriaceae</taxon>
        <taxon>Bifidobacterium</taxon>
    </lineage>
</organism>
<evidence type="ECO:0000313" key="3">
    <source>
        <dbReference type="EMBL" id="MCH9276066.1"/>
    </source>
</evidence>
<dbReference type="Proteomes" id="UP000710815">
    <property type="component" value="Unassembled WGS sequence"/>
</dbReference>
<evidence type="ECO:0000313" key="4">
    <source>
        <dbReference type="Proteomes" id="UP000710815"/>
    </source>
</evidence>
<dbReference type="EMBL" id="JAFEJT020000026">
    <property type="protein sequence ID" value="MCH9276066.1"/>
    <property type="molecule type" value="Genomic_DNA"/>
</dbReference>
<reference evidence="3 4" key="1">
    <citation type="journal article" date="2021" name="Environ. Microbiol.">
        <title>Genetic insights into the dark matter of the mammalian gut microbiota through targeted genome reconstruction.</title>
        <authorList>
            <person name="Lugli G.A."/>
            <person name="Alessandri G."/>
            <person name="Milani C."/>
            <person name="Viappiani A."/>
            <person name="Fontana F."/>
            <person name="Tarracchini C."/>
            <person name="Mancabelli L."/>
            <person name="Argentini C."/>
            <person name="Ruiz L."/>
            <person name="Margolles A."/>
            <person name="van Sinderen D."/>
            <person name="Turroni F."/>
            <person name="Ventura M."/>
        </authorList>
    </citation>
    <scope>NUCLEOTIDE SEQUENCE [LARGE SCALE GENOMIC DNA]</scope>
    <source>
        <strain evidence="3 4">MA1</strain>
    </source>
</reference>
<sequence>MSEHIDAMTPDMTAADADGGANAYVVTVHGWGGSGRSFDAVQWPAGWRVLPYEMPGHGDRRDEGPWDIRSASEDLARFIERHATAPIPVIVVAHSMGGQLSLLLNADHPDLLDMEVVIDPAYGADETPADLIRHHRTFERLRERPYETMTGFVDGSRSPYLSRSAHDTIVADVRRANARALADYYWSEYLADDQIGGRSRTITVAARRVKPSFGIYRTEDRARFELECGSFASVSWGEDHGHYLQCEMPQRLSRTVTAWASRCGIPSVASAPAVGQTV</sequence>
<evidence type="ECO:0000259" key="2">
    <source>
        <dbReference type="Pfam" id="PF12697"/>
    </source>
</evidence>
<feature type="domain" description="AB hydrolase-1" evidence="2">
    <location>
        <begin position="25"/>
        <end position="243"/>
    </location>
</feature>
<proteinExistence type="predicted"/>
<name>A0ABS9VVV8_9BIFI</name>
<evidence type="ECO:0000256" key="1">
    <source>
        <dbReference type="ARBA" id="ARBA00022801"/>
    </source>
</evidence>
<dbReference type="GO" id="GO:0016787">
    <property type="term" value="F:hydrolase activity"/>
    <property type="evidence" value="ECO:0007669"/>
    <property type="project" value="UniProtKB-KW"/>
</dbReference>
<dbReference type="InterPro" id="IPR050266">
    <property type="entry name" value="AB_hydrolase_sf"/>
</dbReference>
<reference evidence="3 4" key="2">
    <citation type="journal article" date="2021" name="Syst. Appl. Microbiol.">
        <title>Phylogenetic classification of ten novel species belonging to the genus Bifidobacterium comprising B. phasiani sp. nov., B. pongonis sp. nov., B. saguinibicoloris sp. nov., B. colobi sp. nov., B. simiiventris sp. nov., B. santillanense sp. nov., B. miconis sp. nov., B. amazonense sp. nov., B. pluvialisilvae sp. nov., and B. miconisargentati sp. nov.</title>
        <authorList>
            <person name="Lugli G.A."/>
            <person name="Calvete-Torre I."/>
            <person name="Alessandri G."/>
            <person name="Milani C."/>
            <person name="Turroni F."/>
            <person name="Laiolo P."/>
            <person name="Ossiprandi M.C."/>
            <person name="Margolles A."/>
            <person name="Ruiz L."/>
            <person name="Ventura M."/>
        </authorList>
    </citation>
    <scope>NUCLEOTIDE SEQUENCE [LARGE SCALE GENOMIC DNA]</scope>
    <source>
        <strain evidence="3 4">MA1</strain>
    </source>
</reference>
<dbReference type="InterPro" id="IPR000073">
    <property type="entry name" value="AB_hydrolase_1"/>
</dbReference>
<dbReference type="RefSeq" id="WP_241513769.1">
    <property type="nucleotide sequence ID" value="NZ_JAFEJT020000026.1"/>
</dbReference>
<comment type="caution">
    <text evidence="3">The sequence shown here is derived from an EMBL/GenBank/DDBJ whole genome shotgun (WGS) entry which is preliminary data.</text>
</comment>
<gene>
    <name evidence="3" type="ORF">JS533_007240</name>
</gene>